<dbReference type="eggNOG" id="KOG0080">
    <property type="taxonomic scope" value="Eukaryota"/>
</dbReference>
<dbReference type="OrthoDB" id="9989112at2759"/>
<dbReference type="GO" id="GO:0005525">
    <property type="term" value="F:GTP binding"/>
    <property type="evidence" value="ECO:0007669"/>
    <property type="project" value="UniProtKB-KW"/>
</dbReference>
<accession>K8EBS9</accession>
<evidence type="ECO:0000256" key="5">
    <source>
        <dbReference type="ARBA" id="ARBA00037868"/>
    </source>
</evidence>
<dbReference type="STRING" id="41875.K8EBS9"/>
<keyword evidence="2" id="KW-0547">Nucleotide-binding</keyword>
<name>K8EBS9_9CHLO</name>
<keyword evidence="7" id="KW-1185">Reference proteome</keyword>
<dbReference type="PROSITE" id="PS51421">
    <property type="entry name" value="RAS"/>
    <property type="match status" value="1"/>
</dbReference>
<dbReference type="RefSeq" id="XP_007513909.1">
    <property type="nucleotide sequence ID" value="XM_007513847.1"/>
</dbReference>
<evidence type="ECO:0000313" key="6">
    <source>
        <dbReference type="EMBL" id="CCO15346.1"/>
    </source>
</evidence>
<dbReference type="GO" id="GO:0003924">
    <property type="term" value="F:GTPase activity"/>
    <property type="evidence" value="ECO:0007669"/>
    <property type="project" value="InterPro"/>
</dbReference>
<dbReference type="PROSITE" id="PS51417">
    <property type="entry name" value="ARF"/>
    <property type="match status" value="1"/>
</dbReference>
<reference evidence="6 7" key="1">
    <citation type="submission" date="2011-10" db="EMBL/GenBank/DDBJ databases">
        <authorList>
            <person name="Genoscope - CEA"/>
        </authorList>
    </citation>
    <scope>NUCLEOTIDE SEQUENCE [LARGE SCALE GENOMIC DNA]</scope>
    <source>
        <strain evidence="6 7">RCC 1105</strain>
    </source>
</reference>
<dbReference type="InterPro" id="IPR027417">
    <property type="entry name" value="P-loop_NTPase"/>
</dbReference>
<dbReference type="SMART" id="SM00175">
    <property type="entry name" value="RAB"/>
    <property type="match status" value="1"/>
</dbReference>
<comment type="subcellular location">
    <subcellularLocation>
        <location evidence="5">Endomembrane system</location>
        <topology evidence="5">Lipid-anchor</topology>
    </subcellularLocation>
</comment>
<dbReference type="PRINTS" id="PR00449">
    <property type="entry name" value="RASTRNSFRMNG"/>
</dbReference>
<protein>
    <submittedName>
        <fullName evidence="6">Uncharacterized protein</fullName>
    </submittedName>
</protein>
<dbReference type="FunFam" id="3.40.50.300:FF:001129">
    <property type="entry name" value="ras-related protein Rab-44 isoform X2"/>
    <property type="match status" value="1"/>
</dbReference>
<comment type="similarity">
    <text evidence="1">Belongs to the small GTPase superfamily. Rab family.</text>
</comment>
<sequence length="225" mass="24807">MSVESAAGTKFREYSHLIKVLLVGDSGVGKSSLLSRFIDPDTDLEDISTTIGVDFKLKYVKLKQTNETVKLTVWDTAGQERFRTLTSSYYRGAQGIVFVYDISSKESFESVENVWQKEVDMYSTIPDAIKIVVGNKVDKENERKVKKEDAIAFARRNGCLFLECSAKTRVSVKEIFDELLQAIVETPSLLKDGPSGNSKGARGGVGVNLSEARGDGNIVTRNCCS</sequence>
<dbReference type="PANTHER" id="PTHR47977">
    <property type="entry name" value="RAS-RELATED PROTEIN RAB"/>
    <property type="match status" value="1"/>
</dbReference>
<dbReference type="NCBIfam" id="TIGR00231">
    <property type="entry name" value="small_GTP"/>
    <property type="match status" value="1"/>
</dbReference>
<evidence type="ECO:0000256" key="3">
    <source>
        <dbReference type="ARBA" id="ARBA00023134"/>
    </source>
</evidence>
<organism evidence="6 7">
    <name type="scientific">Bathycoccus prasinos</name>
    <dbReference type="NCBI Taxonomy" id="41875"/>
    <lineage>
        <taxon>Eukaryota</taxon>
        <taxon>Viridiplantae</taxon>
        <taxon>Chlorophyta</taxon>
        <taxon>Mamiellophyceae</taxon>
        <taxon>Mamiellales</taxon>
        <taxon>Bathycoccaceae</taxon>
        <taxon>Bathycoccus</taxon>
    </lineage>
</organism>
<dbReference type="KEGG" id="bpg:Bathy03g02490"/>
<dbReference type="SMART" id="SM00176">
    <property type="entry name" value="RAN"/>
    <property type="match status" value="1"/>
</dbReference>
<dbReference type="Pfam" id="PF00071">
    <property type="entry name" value="Ras"/>
    <property type="match status" value="1"/>
</dbReference>
<keyword evidence="4" id="KW-0449">Lipoprotein</keyword>
<dbReference type="Proteomes" id="UP000198341">
    <property type="component" value="Chromosome 3"/>
</dbReference>
<evidence type="ECO:0000256" key="2">
    <source>
        <dbReference type="ARBA" id="ARBA00022741"/>
    </source>
</evidence>
<dbReference type="PROSITE" id="PS51420">
    <property type="entry name" value="RHO"/>
    <property type="match status" value="1"/>
</dbReference>
<dbReference type="InterPro" id="IPR005225">
    <property type="entry name" value="Small_GTP-bd"/>
</dbReference>
<dbReference type="GO" id="GO:0012505">
    <property type="term" value="C:endomembrane system"/>
    <property type="evidence" value="ECO:0007669"/>
    <property type="project" value="UniProtKB-SubCell"/>
</dbReference>
<evidence type="ECO:0000313" key="7">
    <source>
        <dbReference type="Proteomes" id="UP000198341"/>
    </source>
</evidence>
<dbReference type="Gene3D" id="3.40.50.300">
    <property type="entry name" value="P-loop containing nucleotide triphosphate hydrolases"/>
    <property type="match status" value="1"/>
</dbReference>
<dbReference type="SMART" id="SM00173">
    <property type="entry name" value="RAS"/>
    <property type="match status" value="1"/>
</dbReference>
<evidence type="ECO:0000256" key="1">
    <source>
        <dbReference type="ARBA" id="ARBA00006270"/>
    </source>
</evidence>
<dbReference type="SMART" id="SM00177">
    <property type="entry name" value="ARF"/>
    <property type="match status" value="1"/>
</dbReference>
<dbReference type="EMBL" id="FO082276">
    <property type="protein sequence ID" value="CCO15346.1"/>
    <property type="molecule type" value="Genomic_DNA"/>
</dbReference>
<dbReference type="GeneID" id="19016786"/>
<dbReference type="AlphaFoldDB" id="K8EBS9"/>
<dbReference type="InterPro" id="IPR050227">
    <property type="entry name" value="Rab"/>
</dbReference>
<dbReference type="InterPro" id="IPR001806">
    <property type="entry name" value="Small_GTPase"/>
</dbReference>
<dbReference type="PROSITE" id="PS51419">
    <property type="entry name" value="RAB"/>
    <property type="match status" value="1"/>
</dbReference>
<gene>
    <name evidence="6" type="ORF">Bathy03g02490</name>
</gene>
<dbReference type="SMART" id="SM00174">
    <property type="entry name" value="RHO"/>
    <property type="match status" value="1"/>
</dbReference>
<proteinExistence type="inferred from homology"/>
<dbReference type="SUPFAM" id="SSF52540">
    <property type="entry name" value="P-loop containing nucleoside triphosphate hydrolases"/>
    <property type="match status" value="1"/>
</dbReference>
<evidence type="ECO:0000256" key="4">
    <source>
        <dbReference type="ARBA" id="ARBA00023288"/>
    </source>
</evidence>
<keyword evidence="3" id="KW-0342">GTP-binding</keyword>